<dbReference type="OrthoDB" id="23938at10239"/>
<name>A0A088FSX6_9CAUD</name>
<reference evidence="1 2" key="1">
    <citation type="submission" date="2014-07" db="EMBL/GenBank/DDBJ databases">
        <authorList>
            <person name="Barna A.M."/>
            <person name="Butterbrodt E.W."/>
            <person name="Cole K.D."/>
            <person name="Kelling B.L."/>
            <person name="Kponou M.-M.Y."/>
            <person name="Mack M.A."/>
            <person name="Mohn T.C."/>
            <person name="Neisius C."/>
            <person name="Nolting E.C."/>
            <person name="Pumper S.J."/>
            <person name="Schmidt M.E."/>
            <person name="Sirek E."/>
            <person name="Sorge E.L."/>
            <person name="Wilson R.K."/>
            <person name="Bonilla J.A."/>
            <person name="Klyczek K."/>
            <person name="Mogen K.L."/>
            <person name="Serrano M.G."/>
            <person name="Buck G."/>
            <person name="Lee V."/>
            <person name="Wang Y."/>
            <person name="Carvalho R."/>
            <person name="Voegtly L."/>
            <person name="Shi R."/>
            <person name="Duckworth R."/>
            <person name="Johnson A."/>
            <person name="Loviza R."/>
            <person name="Walstead R."/>
            <person name="Shah Z."/>
            <person name="Kiflezghi M."/>
            <person name="Wade K."/>
            <person name="Anders K.R."/>
            <person name="Braun M.A."/>
            <person name="Delesalle V.A."/>
            <person name="Hughes L.E."/>
            <person name="Ware V.C."/>
            <person name="Bradley K.W."/>
            <person name="Barker L.P."/>
            <person name="Asai D.J."/>
            <person name="Bowman C.A."/>
            <person name="Russell D.A."/>
            <person name="Pope W.H."/>
            <person name="Jacobs-Sera D."/>
            <person name="Hendrix R.W."/>
            <person name="Hatfull G.F."/>
        </authorList>
    </citation>
    <scope>NUCLEOTIDE SEQUENCE [LARGE SCALE GENOMIC DNA]</scope>
</reference>
<sequence length="81" mass="9171">MAVIEAKHYEEARQRLAKDPLVLALAEEIRGLPREQMVHEDSDTPRFEFMQAANREYRRRGGTDGGHIGAIAEAIIRILDA</sequence>
<organism evidence="1 2">
    <name type="scientific">Mycobacterium phage MarQuardt</name>
    <dbReference type="NCBI Taxonomy" id="1527516"/>
    <lineage>
        <taxon>Viruses</taxon>
        <taxon>Duplodnaviria</taxon>
        <taxon>Heunggongvirae</taxon>
        <taxon>Uroviricota</taxon>
        <taxon>Caudoviricetes</taxon>
        <taxon>Microwolfvirus</taxon>
        <taxon>Microwolfvirus JHC117</taxon>
    </lineage>
</organism>
<dbReference type="RefSeq" id="YP_009198510.1">
    <property type="nucleotide sequence ID" value="NC_028798.1"/>
</dbReference>
<proteinExistence type="predicted"/>
<dbReference type="EMBL" id="KM233454">
    <property type="protein sequence ID" value="AIM51135.1"/>
    <property type="molecule type" value="Genomic_DNA"/>
</dbReference>
<dbReference type="KEGG" id="vg:26625580"/>
<accession>A0A088FSX6</accession>
<evidence type="ECO:0000313" key="2">
    <source>
        <dbReference type="Proteomes" id="UP000029346"/>
    </source>
</evidence>
<evidence type="ECO:0000313" key="1">
    <source>
        <dbReference type="EMBL" id="AIM51135.1"/>
    </source>
</evidence>
<dbReference type="GeneID" id="26625580"/>
<dbReference type="Proteomes" id="UP000029346">
    <property type="component" value="Segment"/>
</dbReference>
<gene>
    <name evidence="1" type="ORF">PBI_MARQUARDT_85</name>
</gene>
<protein>
    <submittedName>
        <fullName evidence="1">Uncharacterized protein</fullName>
    </submittedName>
</protein>